<evidence type="ECO:0000256" key="3">
    <source>
        <dbReference type="SAM" id="MobiDB-lite"/>
    </source>
</evidence>
<reference evidence="5 6" key="1">
    <citation type="journal article" date="2012" name="PLoS Pathog.">
        <title>Diverse lifestyles and strategies of plant pathogenesis encoded in the genomes of eighteen Dothideomycetes fungi.</title>
        <authorList>
            <person name="Ohm R.A."/>
            <person name="Feau N."/>
            <person name="Henrissat B."/>
            <person name="Schoch C.L."/>
            <person name="Horwitz B.A."/>
            <person name="Barry K.W."/>
            <person name="Condon B.J."/>
            <person name="Copeland A.C."/>
            <person name="Dhillon B."/>
            <person name="Glaser F."/>
            <person name="Hesse C.N."/>
            <person name="Kosti I."/>
            <person name="LaButti K."/>
            <person name="Lindquist E.A."/>
            <person name="Lucas S."/>
            <person name="Salamov A.A."/>
            <person name="Bradshaw R.E."/>
            <person name="Ciuffetti L."/>
            <person name="Hamelin R.C."/>
            <person name="Kema G.H.J."/>
            <person name="Lawrence C."/>
            <person name="Scott J.A."/>
            <person name="Spatafora J.W."/>
            <person name="Turgeon B.G."/>
            <person name="de Wit P.J.G.M."/>
            <person name="Zhong S."/>
            <person name="Goodwin S.B."/>
            <person name="Grigoriev I.V."/>
        </authorList>
    </citation>
    <scope>NUCLEOTIDE SEQUENCE [LARGE SCALE GENOMIC DNA]</scope>
    <source>
        <strain evidence="5 6">UAMH 10762</strain>
    </source>
</reference>
<evidence type="ECO:0000313" key="5">
    <source>
        <dbReference type="EMBL" id="EMC94484.1"/>
    </source>
</evidence>
<accession>M2N626</accession>
<dbReference type="EMBL" id="KB445558">
    <property type="protein sequence ID" value="EMC94484.1"/>
    <property type="molecule type" value="Genomic_DNA"/>
</dbReference>
<dbReference type="GeneID" id="19107853"/>
<keyword evidence="2" id="KW-0520">NAD</keyword>
<dbReference type="HOGENOM" id="CLU_003827_7_1_1"/>
<dbReference type="PROSITE" id="PS51384">
    <property type="entry name" value="FAD_FR"/>
    <property type="match status" value="1"/>
</dbReference>
<dbReference type="InterPro" id="IPR017938">
    <property type="entry name" value="Riboflavin_synthase-like_b-brl"/>
</dbReference>
<dbReference type="CDD" id="cd00322">
    <property type="entry name" value="FNR_like"/>
    <property type="match status" value="1"/>
</dbReference>
<feature type="compositionally biased region" description="Basic and acidic residues" evidence="3">
    <location>
        <begin position="8"/>
        <end position="20"/>
    </location>
</feature>
<dbReference type="OrthoDB" id="436496at2759"/>
<dbReference type="SUPFAM" id="SSF52343">
    <property type="entry name" value="Ferredoxin reductase-like, C-terminal NADP-linked domain"/>
    <property type="match status" value="1"/>
</dbReference>
<feature type="region of interest" description="Disordered" evidence="3">
    <location>
        <begin position="1"/>
        <end position="20"/>
    </location>
</feature>
<dbReference type="KEGG" id="bcom:BAUCODRAFT_124102"/>
<protein>
    <recommendedName>
        <fullName evidence="4">FAD-binding FR-type domain-containing protein</fullName>
    </recommendedName>
</protein>
<evidence type="ECO:0000313" key="6">
    <source>
        <dbReference type="Proteomes" id="UP000011761"/>
    </source>
</evidence>
<dbReference type="GO" id="GO:0016491">
    <property type="term" value="F:oxidoreductase activity"/>
    <property type="evidence" value="ECO:0007669"/>
    <property type="project" value="UniProtKB-KW"/>
</dbReference>
<dbReference type="PANTHER" id="PTHR46505:SF1">
    <property type="entry name" value="OXIDOREDUCTASE NAD-BINDING DOMAIN-CONTAINING PROTEIN 1"/>
    <property type="match status" value="1"/>
</dbReference>
<sequence length="299" mass="33019">MATVRSSLPHEDRTAAEPRENRLEPVVLAHIRQVNASVRLLRLNAMDPSHTIRFQPGQWLDTFIPGLPRAGGFTITSTPSDAKPSNHSLPYLELAVQKSSNPPAQYLSRPEHEILGTHLVVRVGGSFVWPPPHLGVSKIDRLILVAGGVGINPLISIFSHLVRSAVRPREIHFLYGTKAEPDLDQQSILFLPRLMDLVAAVAEPSNVTLSLFLTGLGNGDQGLVEHGKFPNRTFGRRITEADLVHALDGYQNSLYGAENDRQGTVVYVCGPPRMTDEFVAVLRKQPGMAAERVLCEKWW</sequence>
<dbReference type="Gene3D" id="3.40.50.80">
    <property type="entry name" value="Nucleotide-binding domain of ferredoxin-NADP reductase (FNR) module"/>
    <property type="match status" value="1"/>
</dbReference>
<evidence type="ECO:0000256" key="2">
    <source>
        <dbReference type="ARBA" id="ARBA00023027"/>
    </source>
</evidence>
<dbReference type="AlphaFoldDB" id="M2N626"/>
<dbReference type="InterPro" id="IPR017927">
    <property type="entry name" value="FAD-bd_FR_type"/>
</dbReference>
<dbReference type="InterPro" id="IPR052128">
    <property type="entry name" value="Oxidoreductase_NAD-binding"/>
</dbReference>
<dbReference type="RefSeq" id="XP_007678337.1">
    <property type="nucleotide sequence ID" value="XM_007680147.1"/>
</dbReference>
<dbReference type="eggNOG" id="KOG0534">
    <property type="taxonomic scope" value="Eukaryota"/>
</dbReference>
<evidence type="ECO:0000256" key="1">
    <source>
        <dbReference type="ARBA" id="ARBA00023002"/>
    </source>
</evidence>
<dbReference type="STRING" id="717646.M2N626"/>
<dbReference type="PANTHER" id="PTHR46505">
    <property type="entry name" value="OXIDOREDUCTASE NAD-BINDING DOMAIN-CONTAINING PROTEIN 1"/>
    <property type="match status" value="1"/>
</dbReference>
<evidence type="ECO:0000259" key="4">
    <source>
        <dbReference type="PROSITE" id="PS51384"/>
    </source>
</evidence>
<feature type="domain" description="FAD-binding FR-type" evidence="4">
    <location>
        <begin position="21"/>
        <end position="130"/>
    </location>
</feature>
<proteinExistence type="predicted"/>
<dbReference type="SUPFAM" id="SSF63380">
    <property type="entry name" value="Riboflavin synthase domain-like"/>
    <property type="match status" value="1"/>
</dbReference>
<dbReference type="InterPro" id="IPR039261">
    <property type="entry name" value="FNR_nucleotide-bd"/>
</dbReference>
<dbReference type="GO" id="GO:0005739">
    <property type="term" value="C:mitochondrion"/>
    <property type="evidence" value="ECO:0007669"/>
    <property type="project" value="TreeGrafter"/>
</dbReference>
<gene>
    <name evidence="5" type="ORF">BAUCODRAFT_124102</name>
</gene>
<name>M2N626_BAUPA</name>
<dbReference type="OMA" id="WIDFFIP"/>
<keyword evidence="1" id="KW-0560">Oxidoreductase</keyword>
<organism evidence="5 6">
    <name type="scientific">Baudoinia panamericana (strain UAMH 10762)</name>
    <name type="common">Angels' share fungus</name>
    <name type="synonym">Baudoinia compniacensis (strain UAMH 10762)</name>
    <dbReference type="NCBI Taxonomy" id="717646"/>
    <lineage>
        <taxon>Eukaryota</taxon>
        <taxon>Fungi</taxon>
        <taxon>Dikarya</taxon>
        <taxon>Ascomycota</taxon>
        <taxon>Pezizomycotina</taxon>
        <taxon>Dothideomycetes</taxon>
        <taxon>Dothideomycetidae</taxon>
        <taxon>Mycosphaerellales</taxon>
        <taxon>Teratosphaeriaceae</taxon>
        <taxon>Baudoinia</taxon>
    </lineage>
</organism>
<dbReference type="Proteomes" id="UP000011761">
    <property type="component" value="Unassembled WGS sequence"/>
</dbReference>
<keyword evidence="6" id="KW-1185">Reference proteome</keyword>